<organism evidence="13 14">
    <name type="scientific">Isoalcanivorax beigongshangi</name>
    <dbReference type="NCBI Taxonomy" id="3238810"/>
    <lineage>
        <taxon>Bacteria</taxon>
        <taxon>Pseudomonadati</taxon>
        <taxon>Pseudomonadota</taxon>
        <taxon>Gammaproteobacteria</taxon>
        <taxon>Oceanospirillales</taxon>
        <taxon>Alcanivoracaceae</taxon>
        <taxon>Isoalcanivorax</taxon>
    </lineage>
</organism>
<evidence type="ECO:0000256" key="11">
    <source>
        <dbReference type="SAM" id="Phobius"/>
    </source>
</evidence>
<dbReference type="Proteomes" id="UP001562065">
    <property type="component" value="Unassembled WGS sequence"/>
</dbReference>
<evidence type="ECO:0000256" key="10">
    <source>
        <dbReference type="ARBA" id="ARBA00023136"/>
    </source>
</evidence>
<keyword evidence="6 11" id="KW-0812">Transmembrane</keyword>
<accession>A0ABV4AJW2</accession>
<gene>
    <name evidence="13" type="primary">yajC</name>
    <name evidence="13" type="ORF">AB5I84_11660</name>
</gene>
<dbReference type="NCBIfam" id="TIGR00739">
    <property type="entry name" value="yajC"/>
    <property type="match status" value="1"/>
</dbReference>
<keyword evidence="4" id="KW-0813">Transport</keyword>
<evidence type="ECO:0000256" key="4">
    <source>
        <dbReference type="ARBA" id="ARBA00022448"/>
    </source>
</evidence>
<keyword evidence="10 11" id="KW-0472">Membrane</keyword>
<evidence type="ECO:0000313" key="13">
    <source>
        <dbReference type="EMBL" id="MEY1662808.1"/>
    </source>
</evidence>
<protein>
    <recommendedName>
        <fullName evidence="3">Sec translocon accessory complex subunit YajC</fullName>
    </recommendedName>
</protein>
<evidence type="ECO:0000256" key="6">
    <source>
        <dbReference type="ARBA" id="ARBA00022692"/>
    </source>
</evidence>
<evidence type="ECO:0000256" key="5">
    <source>
        <dbReference type="ARBA" id="ARBA00022475"/>
    </source>
</evidence>
<name>A0ABV4AJW2_9GAMM</name>
<keyword evidence="14" id="KW-1185">Reference proteome</keyword>
<evidence type="ECO:0000256" key="7">
    <source>
        <dbReference type="ARBA" id="ARBA00022927"/>
    </source>
</evidence>
<sequence>MSLNHIQSRVLRALPPTLLALLVSSPAFAQAAPEGGGAFQLIFIVIMVVVFYFFLIRPQSKRAKEHRALVAALDKGDEVVTVGGMLGKVSKVTDDYVIVEIAPNMEIKFQKHAISATLPKGTIKSI</sequence>
<comment type="caution">
    <text evidence="13">The sequence shown here is derived from an EMBL/GenBank/DDBJ whole genome shotgun (WGS) entry which is preliminary data.</text>
</comment>
<dbReference type="RefSeq" id="WP_369456035.1">
    <property type="nucleotide sequence ID" value="NZ_JBGCUO010000001.1"/>
</dbReference>
<dbReference type="InterPro" id="IPR003849">
    <property type="entry name" value="Preprotein_translocase_YajC"/>
</dbReference>
<evidence type="ECO:0000256" key="2">
    <source>
        <dbReference type="ARBA" id="ARBA00006742"/>
    </source>
</evidence>
<keyword evidence="5" id="KW-1003">Cell membrane</keyword>
<dbReference type="PRINTS" id="PR01853">
    <property type="entry name" value="YAJCTRNLCASE"/>
</dbReference>
<dbReference type="PANTHER" id="PTHR33909:SF1">
    <property type="entry name" value="SEC TRANSLOCON ACCESSORY COMPLEX SUBUNIT YAJC"/>
    <property type="match status" value="1"/>
</dbReference>
<dbReference type="EMBL" id="JBGCUO010000001">
    <property type="protein sequence ID" value="MEY1662808.1"/>
    <property type="molecule type" value="Genomic_DNA"/>
</dbReference>
<feature type="signal peptide" evidence="12">
    <location>
        <begin position="1"/>
        <end position="29"/>
    </location>
</feature>
<keyword evidence="12" id="KW-0732">Signal</keyword>
<evidence type="ECO:0000256" key="9">
    <source>
        <dbReference type="ARBA" id="ARBA00023010"/>
    </source>
</evidence>
<keyword evidence="9" id="KW-0811">Translocation</keyword>
<proteinExistence type="inferred from homology"/>
<dbReference type="Pfam" id="PF02699">
    <property type="entry name" value="YajC"/>
    <property type="match status" value="1"/>
</dbReference>
<comment type="subcellular location">
    <subcellularLocation>
        <location evidence="1">Cell membrane</location>
        <topology evidence="1">Single-pass membrane protein</topology>
    </subcellularLocation>
</comment>
<dbReference type="PANTHER" id="PTHR33909">
    <property type="entry name" value="SEC TRANSLOCON ACCESSORY COMPLEX SUBUNIT YAJC"/>
    <property type="match status" value="1"/>
</dbReference>
<keyword evidence="7" id="KW-0653">Protein transport</keyword>
<evidence type="ECO:0000313" key="14">
    <source>
        <dbReference type="Proteomes" id="UP001562065"/>
    </source>
</evidence>
<comment type="similarity">
    <text evidence="2">Belongs to the YajC family.</text>
</comment>
<evidence type="ECO:0000256" key="8">
    <source>
        <dbReference type="ARBA" id="ARBA00022989"/>
    </source>
</evidence>
<feature type="transmembrane region" description="Helical" evidence="11">
    <location>
        <begin position="39"/>
        <end position="56"/>
    </location>
</feature>
<feature type="chain" id="PRO_5047223094" description="Sec translocon accessory complex subunit YajC" evidence="12">
    <location>
        <begin position="30"/>
        <end position="126"/>
    </location>
</feature>
<reference evidence="13 14" key="1">
    <citation type="submission" date="2024-07" db="EMBL/GenBank/DDBJ databases">
        <authorList>
            <person name="Ren Q."/>
        </authorList>
    </citation>
    <scope>NUCLEOTIDE SEQUENCE [LARGE SCALE GENOMIC DNA]</scope>
    <source>
        <strain evidence="13 14">REN37</strain>
    </source>
</reference>
<keyword evidence="8 11" id="KW-1133">Transmembrane helix</keyword>
<evidence type="ECO:0000256" key="1">
    <source>
        <dbReference type="ARBA" id="ARBA00004162"/>
    </source>
</evidence>
<evidence type="ECO:0000256" key="3">
    <source>
        <dbReference type="ARBA" id="ARBA00014962"/>
    </source>
</evidence>
<evidence type="ECO:0000256" key="12">
    <source>
        <dbReference type="SAM" id="SignalP"/>
    </source>
</evidence>
<dbReference type="SMART" id="SM01323">
    <property type="entry name" value="YajC"/>
    <property type="match status" value="1"/>
</dbReference>